<proteinExistence type="predicted"/>
<dbReference type="AlphaFoldDB" id="A0A8H8CDQ0"/>
<name>A0A8H8CDQ0_PSICU</name>
<evidence type="ECO:0000313" key="1">
    <source>
        <dbReference type="EMBL" id="KAG5162317.1"/>
    </source>
</evidence>
<gene>
    <name evidence="1" type="ORF">JR316_012640</name>
</gene>
<evidence type="ECO:0008006" key="2">
    <source>
        <dbReference type="Google" id="ProtNLM"/>
    </source>
</evidence>
<protein>
    <recommendedName>
        <fullName evidence="2">F-box domain-containing protein</fullName>
    </recommendedName>
</protein>
<sequence length="686" mass="76819">MKRKHHEVQIDGIKRSKNENEVFRKALCEEIGDNFDHSLGSLRGVKVGALKRICAMFGLHVEKSGGVHRPTHIKQDYIDSILTHLTRLKDEPEAEEFDMEVDSEIQLLPDAPTNANSRACVKVRLYNNARDYCTEYLDEMEITYHHAVGIVIGDLKAMLGSNTAQTVAMNPSAPLKRYFKVTSNSRKRKHNLCTSEGPDHESIVPFLLVKRRKVISSFKFLSLPHDIQHLLMDEYLESDDILSMARTCKGLRFRCIDMYLLRHKVVTHTSQSRVRIKILDSVIPLAIYILLSAIPENHFSQATHASIDMDVVSLLDFLDLICHFLESRINVFSLSLYFNCHDLPTLSTSERLPSVFVTLLASLGTSCTSLNVEAQKNGSRSKSSQYAARSNRCARRGLLSPSGKSGKRVSKLNSFHRRHRLIESKAKDSMNQFLSLDLDLSLFQPYAMQKLVPFLLKGSTSIVELKLTSPTNSMIHDALQDLHLPFMKTLTVSVNDVHSIILPPHFSSRHPRVRHISLLNEVDILTTNPVPYSERPVLELPPLTTAVFSANYSNWSMTDVSSLASIEVHPLSTIIPSSSGAICTAIRSLIVPINRYKGTPAPPYSHVLDFPAFLSEHTTMLSQKTCTCFAGVSEDLAVNIQDLRIYVYAVTSDLHPCTIAIPSKMASLVSGPDVPYHIPLRGSASW</sequence>
<organism evidence="1">
    <name type="scientific">Psilocybe cubensis</name>
    <name type="common">Psychedelic mushroom</name>
    <name type="synonym">Stropharia cubensis</name>
    <dbReference type="NCBI Taxonomy" id="181762"/>
    <lineage>
        <taxon>Eukaryota</taxon>
        <taxon>Fungi</taxon>
        <taxon>Dikarya</taxon>
        <taxon>Basidiomycota</taxon>
        <taxon>Agaricomycotina</taxon>
        <taxon>Agaricomycetes</taxon>
        <taxon>Agaricomycetidae</taxon>
        <taxon>Agaricales</taxon>
        <taxon>Agaricineae</taxon>
        <taxon>Strophariaceae</taxon>
        <taxon>Psilocybe</taxon>
    </lineage>
</organism>
<dbReference type="EMBL" id="JAFIQS010000019">
    <property type="protein sequence ID" value="KAG5162317.1"/>
    <property type="molecule type" value="Genomic_DNA"/>
</dbReference>
<comment type="caution">
    <text evidence="1">The sequence shown here is derived from an EMBL/GenBank/DDBJ whole genome shotgun (WGS) entry which is preliminary data.</text>
</comment>
<accession>A0A8H8CDQ0</accession>
<reference evidence="1" key="1">
    <citation type="submission" date="2021-02" db="EMBL/GenBank/DDBJ databases">
        <title>Psilocybe cubensis genome.</title>
        <authorList>
            <person name="Mckernan K.J."/>
            <person name="Crawford S."/>
            <person name="Trippe A."/>
            <person name="Kane L.T."/>
            <person name="Mclaughlin S."/>
        </authorList>
    </citation>
    <scope>NUCLEOTIDE SEQUENCE [LARGE SCALE GENOMIC DNA]</scope>
    <source>
        <strain evidence="1">MGC-MH-2018</strain>
    </source>
</reference>